<protein>
    <submittedName>
        <fullName evidence="16">Putative TonB-dependent receptor</fullName>
    </submittedName>
</protein>
<dbReference type="InterPro" id="IPR036942">
    <property type="entry name" value="Beta-barrel_TonB_sf"/>
</dbReference>
<keyword evidence="7 10" id="KW-0472">Membrane</keyword>
<evidence type="ECO:0000256" key="11">
    <source>
        <dbReference type="RuleBase" id="RU003357"/>
    </source>
</evidence>
<dbReference type="InterPro" id="IPR037066">
    <property type="entry name" value="Plug_dom_sf"/>
</dbReference>
<organism evidence="16 17">
    <name type="scientific">Caenibius tardaugens NBRC 16725</name>
    <dbReference type="NCBI Taxonomy" id="1219035"/>
    <lineage>
        <taxon>Bacteria</taxon>
        <taxon>Pseudomonadati</taxon>
        <taxon>Pseudomonadota</taxon>
        <taxon>Alphaproteobacteria</taxon>
        <taxon>Sphingomonadales</taxon>
        <taxon>Erythrobacteraceae</taxon>
        <taxon>Caenibius</taxon>
    </lineage>
</organism>
<proteinExistence type="inferred from homology"/>
<dbReference type="PANTHER" id="PTHR30069:SF29">
    <property type="entry name" value="HEMOGLOBIN AND HEMOGLOBIN-HAPTOGLOBIN-BINDING PROTEIN 1-RELATED"/>
    <property type="match status" value="1"/>
</dbReference>
<dbReference type="AlphaFoldDB" id="U2YJ38"/>
<reference evidence="16 17" key="1">
    <citation type="submission" date="2013-09" db="EMBL/GenBank/DDBJ databases">
        <title>Whole genome shotgun sequence of Novosphingobium tardaugens NBRC 16725.</title>
        <authorList>
            <person name="Isaki S."/>
            <person name="Hosoyama A."/>
            <person name="Tsuchikane K."/>
            <person name="Katsumata H."/>
            <person name="Ando Y."/>
            <person name="Yamazaki S."/>
            <person name="Fujita N."/>
        </authorList>
    </citation>
    <scope>NUCLEOTIDE SEQUENCE [LARGE SCALE GENOMIC DNA]</scope>
    <source>
        <strain evidence="16 17">NBRC 16725</strain>
    </source>
</reference>
<evidence type="ECO:0000256" key="6">
    <source>
        <dbReference type="ARBA" id="ARBA00023077"/>
    </source>
</evidence>
<keyword evidence="9 10" id="KW-0998">Cell outer membrane</keyword>
<comment type="caution">
    <text evidence="16">The sequence shown here is derived from an EMBL/GenBank/DDBJ whole genome shotgun (WGS) entry which is preliminary data.</text>
</comment>
<dbReference type="PROSITE" id="PS52016">
    <property type="entry name" value="TONB_DEPENDENT_REC_3"/>
    <property type="match status" value="1"/>
</dbReference>
<keyword evidence="17" id="KW-1185">Reference proteome</keyword>
<evidence type="ECO:0000256" key="9">
    <source>
        <dbReference type="ARBA" id="ARBA00023237"/>
    </source>
</evidence>
<evidence type="ECO:0000256" key="7">
    <source>
        <dbReference type="ARBA" id="ARBA00023136"/>
    </source>
</evidence>
<dbReference type="Gene3D" id="2.170.130.10">
    <property type="entry name" value="TonB-dependent receptor, plug domain"/>
    <property type="match status" value="1"/>
</dbReference>
<dbReference type="GO" id="GO:0009279">
    <property type="term" value="C:cell outer membrane"/>
    <property type="evidence" value="ECO:0007669"/>
    <property type="project" value="UniProtKB-SubCell"/>
</dbReference>
<feature type="signal peptide" evidence="13">
    <location>
        <begin position="1"/>
        <end position="36"/>
    </location>
</feature>
<gene>
    <name evidence="16" type="ORF">NT2_02_02740</name>
</gene>
<dbReference type="InterPro" id="IPR000531">
    <property type="entry name" value="Beta-barrel_TonB"/>
</dbReference>
<evidence type="ECO:0000256" key="5">
    <source>
        <dbReference type="ARBA" id="ARBA00022729"/>
    </source>
</evidence>
<evidence type="ECO:0000256" key="12">
    <source>
        <dbReference type="SAM" id="MobiDB-lite"/>
    </source>
</evidence>
<keyword evidence="2 10" id="KW-0813">Transport</keyword>
<dbReference type="eggNOG" id="COG4771">
    <property type="taxonomic scope" value="Bacteria"/>
</dbReference>
<feature type="domain" description="TonB-dependent receptor plug" evidence="15">
    <location>
        <begin position="63"/>
        <end position="172"/>
    </location>
</feature>
<dbReference type="KEGG" id="ntd:EGO55_00910"/>
<evidence type="ECO:0000256" key="3">
    <source>
        <dbReference type="ARBA" id="ARBA00022452"/>
    </source>
</evidence>
<comment type="similarity">
    <text evidence="10 11">Belongs to the TonB-dependent receptor family.</text>
</comment>
<dbReference type="Pfam" id="PF00593">
    <property type="entry name" value="TonB_dep_Rec_b-barrel"/>
    <property type="match status" value="1"/>
</dbReference>
<dbReference type="GO" id="GO:0015344">
    <property type="term" value="F:siderophore uptake transmembrane transporter activity"/>
    <property type="evidence" value="ECO:0007669"/>
    <property type="project" value="TreeGrafter"/>
</dbReference>
<evidence type="ECO:0000313" key="16">
    <source>
        <dbReference type="EMBL" id="GAD48192.1"/>
    </source>
</evidence>
<evidence type="ECO:0000256" key="2">
    <source>
        <dbReference type="ARBA" id="ARBA00022448"/>
    </source>
</evidence>
<evidence type="ECO:0000256" key="13">
    <source>
        <dbReference type="SAM" id="SignalP"/>
    </source>
</evidence>
<evidence type="ECO:0000256" key="1">
    <source>
        <dbReference type="ARBA" id="ARBA00004571"/>
    </source>
</evidence>
<dbReference type="EMBL" id="BASZ01000002">
    <property type="protein sequence ID" value="GAD48192.1"/>
    <property type="molecule type" value="Genomic_DNA"/>
</dbReference>
<evidence type="ECO:0000259" key="15">
    <source>
        <dbReference type="Pfam" id="PF07715"/>
    </source>
</evidence>
<dbReference type="Proteomes" id="UP000016568">
    <property type="component" value="Unassembled WGS sequence"/>
</dbReference>
<comment type="subcellular location">
    <subcellularLocation>
        <location evidence="1 10">Cell outer membrane</location>
        <topology evidence="1 10">Multi-pass membrane protein</topology>
    </subcellularLocation>
</comment>
<evidence type="ECO:0000259" key="14">
    <source>
        <dbReference type="Pfam" id="PF00593"/>
    </source>
</evidence>
<dbReference type="GO" id="GO:0044718">
    <property type="term" value="P:siderophore transmembrane transport"/>
    <property type="evidence" value="ECO:0007669"/>
    <property type="project" value="TreeGrafter"/>
</dbReference>
<evidence type="ECO:0000313" key="17">
    <source>
        <dbReference type="Proteomes" id="UP000016568"/>
    </source>
</evidence>
<feature type="domain" description="TonB-dependent receptor-like beta-barrel" evidence="14">
    <location>
        <begin position="278"/>
        <end position="623"/>
    </location>
</feature>
<accession>U2YJ38</accession>
<dbReference type="PANTHER" id="PTHR30069">
    <property type="entry name" value="TONB-DEPENDENT OUTER MEMBRANE RECEPTOR"/>
    <property type="match status" value="1"/>
</dbReference>
<dbReference type="SUPFAM" id="SSF56935">
    <property type="entry name" value="Porins"/>
    <property type="match status" value="1"/>
</dbReference>
<feature type="chain" id="PRO_5030177709" evidence="13">
    <location>
        <begin position="37"/>
        <end position="670"/>
    </location>
</feature>
<evidence type="ECO:0000256" key="4">
    <source>
        <dbReference type="ARBA" id="ARBA00022692"/>
    </source>
</evidence>
<evidence type="ECO:0000256" key="10">
    <source>
        <dbReference type="PROSITE-ProRule" id="PRU01360"/>
    </source>
</evidence>
<dbReference type="Gene3D" id="2.40.170.20">
    <property type="entry name" value="TonB-dependent receptor, beta-barrel domain"/>
    <property type="match status" value="1"/>
</dbReference>
<keyword evidence="8 16" id="KW-0675">Receptor</keyword>
<name>U2YJ38_9SPHN</name>
<dbReference type="CDD" id="cd01347">
    <property type="entry name" value="ligand_gated_channel"/>
    <property type="match status" value="1"/>
</dbReference>
<keyword evidence="6 11" id="KW-0798">TonB box</keyword>
<dbReference type="Pfam" id="PF07715">
    <property type="entry name" value="Plug"/>
    <property type="match status" value="1"/>
</dbReference>
<dbReference type="OrthoDB" id="9760333at2"/>
<sequence>MRLHANHISGVPKLTYTFRCALLVGAASLVPAIAYAEEPSTRSERVESEDEIIVQATRSGRRVQDEPVRVEVIEREEIEEKILMRPGNVAKILSETGGLRVQVTSPALGSANIRVQGMEGRYTQLLADGLPLYGGQASSLGLLQIPPTDLGQVEVIKGAASALYGPSALGGVINLVSRRPATTPEAEALINLTSRNGQDATAYAATDLGGGWGGSITGGYHRQTRQDLDHDGWIDMPGYERWTVRPRLFFEGTGGAKVFLTAGAMTEDRLGGTLKGRTTPDGTPFPQAQDTRRFDAGLVAEAPVSEIWTAHLRASGMTQKHRHLFGDVAENDRHSTIFTEASLSGKAGGTSWIGGVAFQRDSFRSRTFPAFNYAYTVPGIFGQVEHDLATDLTLSGSARMDFHNRFGTQFSPRVSLLYKPGLWTIRVSGGRGFYAPTPFVEEIEAAGLSRLEPLGDLKAETATTASFDIGYKRGPVEANLTLFGSDMRNAVELVPTGPAPQTTGVRLINASGTARMRGAELILRYRLDDFTVTGSYVYVDAKERDPDGPGRRTVPLTPRHTAGLVAMWEKHDKGRLGLEVYYTGKQSLDDNPYRTRSRPYFEVGMMGEVAIGKVRLFLNAENIFGKRQTRYDRLIRPSRGPDGRWTVDAWGPLEGFVLNGGIRVRFGGAS</sequence>
<keyword evidence="5 13" id="KW-0732">Signal</keyword>
<evidence type="ECO:0000256" key="8">
    <source>
        <dbReference type="ARBA" id="ARBA00023170"/>
    </source>
</evidence>
<keyword evidence="3 10" id="KW-1134">Transmembrane beta strand</keyword>
<feature type="region of interest" description="Disordered" evidence="12">
    <location>
        <begin position="270"/>
        <end position="289"/>
    </location>
</feature>
<dbReference type="InterPro" id="IPR012910">
    <property type="entry name" value="Plug_dom"/>
</dbReference>
<keyword evidence="4 10" id="KW-0812">Transmembrane</keyword>
<dbReference type="InterPro" id="IPR039426">
    <property type="entry name" value="TonB-dep_rcpt-like"/>
</dbReference>